<protein>
    <recommendedName>
        <fullName evidence="3">Methyl-accepting chemotaxis protein</fullName>
    </recommendedName>
</protein>
<evidence type="ECO:0000313" key="2">
    <source>
        <dbReference type="Proteomes" id="UP000183315"/>
    </source>
</evidence>
<organism evidence="1 2">
    <name type="scientific">Demequina mangrovi</name>
    <dbReference type="NCBI Taxonomy" id="1043493"/>
    <lineage>
        <taxon>Bacteria</taxon>
        <taxon>Bacillati</taxon>
        <taxon>Actinomycetota</taxon>
        <taxon>Actinomycetes</taxon>
        <taxon>Micrococcales</taxon>
        <taxon>Demequinaceae</taxon>
        <taxon>Demequina</taxon>
    </lineage>
</organism>
<dbReference type="Proteomes" id="UP000183315">
    <property type="component" value="Unassembled WGS sequence"/>
</dbReference>
<sequence length="93" mass="9455">VEAIGEISAIVKQINDFQLTIASAVEEQTATTAEMSRGVAEAATGSSGIAGTITALAQAAGEQAVVRDQIGTSVRELAELSAGLRAKVATFTY</sequence>
<name>A0A1H7BFQ8_9MICO</name>
<accession>A0A1H7BFQ8</accession>
<dbReference type="AlphaFoldDB" id="A0A1H7BFQ8"/>
<proteinExistence type="predicted"/>
<gene>
    <name evidence="1" type="ORF">SAMN05421637_2806</name>
</gene>
<dbReference type="SUPFAM" id="SSF58104">
    <property type="entry name" value="Methyl-accepting chemotaxis protein (MCP) signaling domain"/>
    <property type="match status" value="1"/>
</dbReference>
<dbReference type="EMBL" id="FNZI01000014">
    <property type="protein sequence ID" value="SEJ72215.1"/>
    <property type="molecule type" value="Genomic_DNA"/>
</dbReference>
<reference evidence="2" key="1">
    <citation type="submission" date="2016-10" db="EMBL/GenBank/DDBJ databases">
        <authorList>
            <person name="Varghese N."/>
        </authorList>
    </citation>
    <scope>NUCLEOTIDE SEQUENCE [LARGE SCALE GENOMIC DNA]</scope>
    <source>
        <strain evidence="2">DSM 24868</strain>
    </source>
</reference>
<keyword evidence="2" id="KW-1185">Reference proteome</keyword>
<feature type="non-terminal residue" evidence="1">
    <location>
        <position position="1"/>
    </location>
</feature>
<evidence type="ECO:0008006" key="3">
    <source>
        <dbReference type="Google" id="ProtNLM"/>
    </source>
</evidence>
<dbReference type="STRING" id="1043493.SAMN05421637_2806"/>
<dbReference type="Gene3D" id="1.10.287.950">
    <property type="entry name" value="Methyl-accepting chemotaxis protein"/>
    <property type="match status" value="1"/>
</dbReference>
<evidence type="ECO:0000313" key="1">
    <source>
        <dbReference type="EMBL" id="SEJ72215.1"/>
    </source>
</evidence>